<feature type="domain" description="Disease resistance R13L4/SHOC-2-like LRR" evidence="4">
    <location>
        <begin position="435"/>
        <end position="537"/>
    </location>
</feature>
<dbReference type="Pfam" id="PF13855">
    <property type="entry name" value="LRR_8"/>
    <property type="match status" value="3"/>
</dbReference>
<evidence type="ECO:0000256" key="2">
    <source>
        <dbReference type="ARBA" id="ARBA00022737"/>
    </source>
</evidence>
<evidence type="ECO:0000256" key="3">
    <source>
        <dbReference type="SAM" id="MobiDB-lite"/>
    </source>
</evidence>
<name>A0A3Q0KLZ9_SCHMA</name>
<evidence type="ECO:0000313" key="5">
    <source>
        <dbReference type="Proteomes" id="UP000008854"/>
    </source>
</evidence>
<dbReference type="InterPro" id="IPR055414">
    <property type="entry name" value="LRR_R13L4/SHOC2-like"/>
</dbReference>
<sequence>MTSNHKSSGDNYMDSMCIGISKILHQSNSDDNPSSVDESRPSVSNDIDSDQYFQIHEASRSTGMLDINPKCMVKDSKHGIRLCSRRRGSDISKKTVFVQPHDGKLFKVVSRHSMKKAKPPDISKEVAQCRVSHNEYLDFSNMNLQQIPNAIFKDLSFIKDLFLYGNKLTTLPSSISHLTNLKRLLLQQNWLTASGIPNEITKLTNLEQLDLRYNRLDGPLPTCICGLYNLEHLLLTYNKLTHIVDEIKYLKRLSVLVVSRNLIRQDLPSSIGELTKLVKLDLSFNHITFLPDSIGKCTSLRDLNLQHNQLTKLPDSIGNLVNLCRLSIKYNQLVEIPASLANCVKLDEFNVENNQLSSLPNNLLPCLHNLLNITLSRNYFTNFPSGDPQQFQMCYTINMDHNEITNIPKSVFSLASNLIKLNLRDNALDSLIGPDLHELKTLVELDLGSNRLSELPTEINKLVALEVLRLNYNQLTSLPDEITQLSKLRILDLESNLLESLPNDLSGLTSLQELNVLCNRLKTFPASIGQLTKLKVIMAGENDITDIPVEIGNIPTLHDLHLNNNPNLNSLPAELSLCGKLIILNLESCPLRALPEPIVQGGSAMIIYVIPSTSATVTTATKYLINTNNSTDYTKLFCIHAFNLHLHT</sequence>
<dbReference type="SMART" id="SM00365">
    <property type="entry name" value="LRR_SD22"/>
    <property type="match status" value="6"/>
</dbReference>
<dbReference type="STRING" id="6183.A0A3Q0KLZ9"/>
<dbReference type="AlphaFoldDB" id="A0A3Q0KLZ9"/>
<dbReference type="InterPro" id="IPR003591">
    <property type="entry name" value="Leu-rich_rpt_typical-subtyp"/>
</dbReference>
<feature type="region of interest" description="Disordered" evidence="3">
    <location>
        <begin position="26"/>
        <end position="49"/>
    </location>
</feature>
<dbReference type="PROSITE" id="PS51450">
    <property type="entry name" value="LRR"/>
    <property type="match status" value="6"/>
</dbReference>
<keyword evidence="2" id="KW-0677">Repeat</keyword>
<dbReference type="InParanoid" id="A0A3Q0KLZ9"/>
<keyword evidence="1" id="KW-0433">Leucine-rich repeat</keyword>
<evidence type="ECO:0000259" key="4">
    <source>
        <dbReference type="Pfam" id="PF23598"/>
    </source>
</evidence>
<dbReference type="InterPro" id="IPR001611">
    <property type="entry name" value="Leu-rich_rpt"/>
</dbReference>
<organism evidence="5 6">
    <name type="scientific">Schistosoma mansoni</name>
    <name type="common">Blood fluke</name>
    <dbReference type="NCBI Taxonomy" id="6183"/>
    <lineage>
        <taxon>Eukaryota</taxon>
        <taxon>Metazoa</taxon>
        <taxon>Spiralia</taxon>
        <taxon>Lophotrochozoa</taxon>
        <taxon>Platyhelminthes</taxon>
        <taxon>Trematoda</taxon>
        <taxon>Digenea</taxon>
        <taxon>Strigeidida</taxon>
        <taxon>Schistosomatoidea</taxon>
        <taxon>Schistosomatidae</taxon>
        <taxon>Schistosoma</taxon>
    </lineage>
</organism>
<dbReference type="PANTHER" id="PTHR45752:SF21">
    <property type="entry name" value="LEUCINE-RICH REPEAT-CONTAINING PROTEIN 63"/>
    <property type="match status" value="1"/>
</dbReference>
<dbReference type="InterPro" id="IPR050715">
    <property type="entry name" value="LRR-SigEffector_domain"/>
</dbReference>
<accession>A0A3Q0KLZ9</accession>
<evidence type="ECO:0000256" key="1">
    <source>
        <dbReference type="ARBA" id="ARBA00022614"/>
    </source>
</evidence>
<protein>
    <submittedName>
        <fullName evidence="6">Putative shoc2</fullName>
    </submittedName>
</protein>
<feature type="compositionally biased region" description="Polar residues" evidence="3">
    <location>
        <begin position="26"/>
        <end position="46"/>
    </location>
</feature>
<keyword evidence="5" id="KW-1185">Reference proteome</keyword>
<dbReference type="Gene3D" id="3.80.10.10">
    <property type="entry name" value="Ribonuclease Inhibitor"/>
    <property type="match status" value="3"/>
</dbReference>
<dbReference type="Pfam" id="PF23598">
    <property type="entry name" value="LRR_14"/>
    <property type="match status" value="1"/>
</dbReference>
<dbReference type="Proteomes" id="UP000008854">
    <property type="component" value="Unassembled WGS sequence"/>
</dbReference>
<evidence type="ECO:0000313" key="6">
    <source>
        <dbReference type="WBParaSite" id="Smp_132200.1"/>
    </source>
</evidence>
<dbReference type="WBParaSite" id="Smp_132200.1">
    <property type="protein sequence ID" value="Smp_132200.1"/>
    <property type="gene ID" value="Smp_132200"/>
</dbReference>
<dbReference type="SMART" id="SM00369">
    <property type="entry name" value="LRR_TYP"/>
    <property type="match status" value="13"/>
</dbReference>
<dbReference type="InterPro" id="IPR032675">
    <property type="entry name" value="LRR_dom_sf"/>
</dbReference>
<dbReference type="SUPFAM" id="SSF52058">
    <property type="entry name" value="L domain-like"/>
    <property type="match status" value="2"/>
</dbReference>
<reference evidence="6" key="2">
    <citation type="submission" date="2018-12" db="UniProtKB">
        <authorList>
            <consortium name="WormBaseParasite"/>
        </authorList>
    </citation>
    <scope>IDENTIFICATION</scope>
    <source>
        <strain evidence="6">Puerto Rican</strain>
    </source>
</reference>
<dbReference type="FunFam" id="3.80.10.10:FF:001164">
    <property type="entry name" value="GH01279p"/>
    <property type="match status" value="1"/>
</dbReference>
<reference evidence="5" key="1">
    <citation type="journal article" date="2012" name="PLoS Negl. Trop. Dis.">
        <title>A systematically improved high quality genome and transcriptome of the human blood fluke Schistosoma mansoni.</title>
        <authorList>
            <person name="Protasio A.V."/>
            <person name="Tsai I.J."/>
            <person name="Babbage A."/>
            <person name="Nichol S."/>
            <person name="Hunt M."/>
            <person name="Aslett M.A."/>
            <person name="De Silva N."/>
            <person name="Velarde G.S."/>
            <person name="Anderson T.J."/>
            <person name="Clark R.C."/>
            <person name="Davidson C."/>
            <person name="Dillon G.P."/>
            <person name="Holroyd N.E."/>
            <person name="LoVerde P.T."/>
            <person name="Lloyd C."/>
            <person name="McQuillan J."/>
            <person name="Oliveira G."/>
            <person name="Otto T.D."/>
            <person name="Parker-Manuel S.J."/>
            <person name="Quail M.A."/>
            <person name="Wilson R.A."/>
            <person name="Zerlotini A."/>
            <person name="Dunne D.W."/>
            <person name="Berriman M."/>
        </authorList>
    </citation>
    <scope>NUCLEOTIDE SEQUENCE [LARGE SCALE GENOMIC DNA]</scope>
    <source>
        <strain evidence="5">Puerto Rican</strain>
    </source>
</reference>
<dbReference type="PANTHER" id="PTHR45752">
    <property type="entry name" value="LEUCINE-RICH REPEAT-CONTAINING"/>
    <property type="match status" value="1"/>
</dbReference>
<dbReference type="SMART" id="SM00364">
    <property type="entry name" value="LRR_BAC"/>
    <property type="match status" value="10"/>
</dbReference>
<proteinExistence type="predicted"/>